<dbReference type="Pfam" id="PF09723">
    <property type="entry name" value="Zn_ribbon_8"/>
    <property type="match status" value="1"/>
</dbReference>
<evidence type="ECO:0000313" key="3">
    <source>
        <dbReference type="EMBL" id="MBE7367644.1"/>
    </source>
</evidence>
<evidence type="ECO:0000313" key="4">
    <source>
        <dbReference type="Proteomes" id="UP000806285"/>
    </source>
</evidence>
<dbReference type="RefSeq" id="WP_193676228.1">
    <property type="nucleotide sequence ID" value="NZ_JADDIV010000002.1"/>
</dbReference>
<protein>
    <submittedName>
        <fullName evidence="3">Zinc ribbon domain-containing protein</fullName>
    </submittedName>
</protein>
<comment type="caution">
    <text evidence="3">The sequence shown here is derived from an EMBL/GenBank/DDBJ whole genome shotgun (WGS) entry which is preliminary data.</text>
</comment>
<dbReference type="InterPro" id="IPR013429">
    <property type="entry name" value="Regulatory_FmdB_Zinc_ribbon"/>
</dbReference>
<sequence length="115" mass="12157">MPTYDYGCAGCGGFEAIRSISRRDEPADCPGCGAASPRVMSAPPQLACMDAGTRSAHATNERAQHAPRTSRDGSYGRLRHPSGCGCCSGARRTSTVRAPDGSKAFPSKRPWMISH</sequence>
<evidence type="ECO:0000259" key="2">
    <source>
        <dbReference type="SMART" id="SM00834"/>
    </source>
</evidence>
<organism evidence="3 4">
    <name type="scientific">Ramlibacter pallidus</name>
    <dbReference type="NCBI Taxonomy" id="2780087"/>
    <lineage>
        <taxon>Bacteria</taxon>
        <taxon>Pseudomonadati</taxon>
        <taxon>Pseudomonadota</taxon>
        <taxon>Betaproteobacteria</taxon>
        <taxon>Burkholderiales</taxon>
        <taxon>Comamonadaceae</taxon>
        <taxon>Ramlibacter</taxon>
    </lineage>
</organism>
<feature type="region of interest" description="Disordered" evidence="1">
    <location>
        <begin position="51"/>
        <end position="83"/>
    </location>
</feature>
<keyword evidence="4" id="KW-1185">Reference proteome</keyword>
<dbReference type="SMART" id="SM00834">
    <property type="entry name" value="CxxC_CXXC_SSSS"/>
    <property type="match status" value="1"/>
</dbReference>
<evidence type="ECO:0000256" key="1">
    <source>
        <dbReference type="SAM" id="MobiDB-lite"/>
    </source>
</evidence>
<name>A0ABR9S2B1_9BURK</name>
<gene>
    <name evidence="3" type="ORF">IM787_08715</name>
</gene>
<proteinExistence type="predicted"/>
<dbReference type="NCBIfam" id="TIGR02605">
    <property type="entry name" value="CxxC_CxxC_SSSS"/>
    <property type="match status" value="1"/>
</dbReference>
<dbReference type="Proteomes" id="UP000806285">
    <property type="component" value="Unassembled WGS sequence"/>
</dbReference>
<reference evidence="3 4" key="1">
    <citation type="submission" date="2020-10" db="EMBL/GenBank/DDBJ databases">
        <title>Ramlibacter sp. HM2 16S ribosomal RNA gene Genome sequencing and assembly.</title>
        <authorList>
            <person name="Kang M."/>
        </authorList>
    </citation>
    <scope>NUCLEOTIDE SEQUENCE [LARGE SCALE GENOMIC DNA]</scope>
    <source>
        <strain evidence="3 4">HM2</strain>
    </source>
</reference>
<feature type="domain" description="Putative regulatory protein FmdB zinc ribbon" evidence="2">
    <location>
        <begin position="1"/>
        <end position="41"/>
    </location>
</feature>
<dbReference type="EMBL" id="JADDIV010000002">
    <property type="protein sequence ID" value="MBE7367644.1"/>
    <property type="molecule type" value="Genomic_DNA"/>
</dbReference>
<accession>A0ABR9S2B1</accession>